<organism evidence="2 3">
    <name type="scientific">Tanacetum coccineum</name>
    <dbReference type="NCBI Taxonomy" id="301880"/>
    <lineage>
        <taxon>Eukaryota</taxon>
        <taxon>Viridiplantae</taxon>
        <taxon>Streptophyta</taxon>
        <taxon>Embryophyta</taxon>
        <taxon>Tracheophyta</taxon>
        <taxon>Spermatophyta</taxon>
        <taxon>Magnoliopsida</taxon>
        <taxon>eudicotyledons</taxon>
        <taxon>Gunneridae</taxon>
        <taxon>Pentapetalae</taxon>
        <taxon>asterids</taxon>
        <taxon>campanulids</taxon>
        <taxon>Asterales</taxon>
        <taxon>Asteraceae</taxon>
        <taxon>Asteroideae</taxon>
        <taxon>Anthemideae</taxon>
        <taxon>Anthemidinae</taxon>
        <taxon>Tanacetum</taxon>
    </lineage>
</organism>
<accession>A0ABQ5ETP4</accession>
<keyword evidence="3" id="KW-1185">Reference proteome</keyword>
<feature type="region of interest" description="Disordered" evidence="1">
    <location>
        <begin position="132"/>
        <end position="165"/>
    </location>
</feature>
<evidence type="ECO:0000313" key="2">
    <source>
        <dbReference type="EMBL" id="GJT54406.1"/>
    </source>
</evidence>
<evidence type="ECO:0000313" key="3">
    <source>
        <dbReference type="Proteomes" id="UP001151760"/>
    </source>
</evidence>
<proteinExistence type="predicted"/>
<name>A0ABQ5ETP4_9ASTR</name>
<protein>
    <submittedName>
        <fullName evidence="2">Uncharacterized protein</fullName>
    </submittedName>
</protein>
<sequence length="184" mass="20633">MSRFLSSSSDFSTPPQVFKIGESSHMTRLERHKEQIDIILNHLDELPLERIKHMEDKIEGLGNGRYHARIICDEKVVHIPIDEETLIIRVMDKKSDEKRLEDIPVVREFLEVFPENLPGLPPVRQFVSISPAPEPSVQEDPSVNRIHGSGISSSTSIRVSGDSSSGRLTMKSANICPLTNNLGL</sequence>
<reference evidence="2" key="1">
    <citation type="journal article" date="2022" name="Int. J. Mol. Sci.">
        <title>Draft Genome of Tanacetum Coccineum: Genomic Comparison of Closely Related Tanacetum-Family Plants.</title>
        <authorList>
            <person name="Yamashiro T."/>
            <person name="Shiraishi A."/>
            <person name="Nakayama K."/>
            <person name="Satake H."/>
        </authorList>
    </citation>
    <scope>NUCLEOTIDE SEQUENCE</scope>
</reference>
<reference evidence="2" key="2">
    <citation type="submission" date="2022-01" db="EMBL/GenBank/DDBJ databases">
        <authorList>
            <person name="Yamashiro T."/>
            <person name="Shiraishi A."/>
            <person name="Satake H."/>
            <person name="Nakayama K."/>
        </authorList>
    </citation>
    <scope>NUCLEOTIDE SEQUENCE</scope>
</reference>
<evidence type="ECO:0000256" key="1">
    <source>
        <dbReference type="SAM" id="MobiDB-lite"/>
    </source>
</evidence>
<dbReference type="EMBL" id="BQNB010016669">
    <property type="protein sequence ID" value="GJT54406.1"/>
    <property type="molecule type" value="Genomic_DNA"/>
</dbReference>
<comment type="caution">
    <text evidence="2">The sequence shown here is derived from an EMBL/GenBank/DDBJ whole genome shotgun (WGS) entry which is preliminary data.</text>
</comment>
<gene>
    <name evidence="2" type="ORF">Tco_0989460</name>
</gene>
<feature type="compositionally biased region" description="Low complexity" evidence="1">
    <location>
        <begin position="145"/>
        <end position="165"/>
    </location>
</feature>
<dbReference type="Proteomes" id="UP001151760">
    <property type="component" value="Unassembled WGS sequence"/>
</dbReference>